<dbReference type="Proteomes" id="UP000199137">
    <property type="component" value="Unassembled WGS sequence"/>
</dbReference>
<sequence length="388" mass="44084">MRHGVFFFGSVEMPDVLAGNPVPAARRRATREQVWHAHERLLGMGELAEELGYDSYWLAEHHFQHEGYEVVPNAMMLEAHLAARTSRIRLGSMFSIVPQWNPLRLAEDFSSLLNLSRGRAVLGVGRGTVSRELRSLTAHQADIGVLTSSEERKVIDAHNRAVFAEYMDIVRTALGQETFSYQGKFFELPPPDNRDPEHEADTLTLVPGPLHPVEIWQAVTSPPTLDYAAEVGHGCVWWNQYHGYIREQWERYAELYEQRHGIRLAPGQNRILVLPVHLADTHEEAWRTGRIGHDEFWNLLAPFGWSSGYRGDDGNRAPAGLVPTLEQSTQQKCWAVGTPEEVAEIVQHHKDTLGLEQLVVFPHFPGHTYDMAAEQMRRFSEQVVPLLR</sequence>
<keyword evidence="4 6" id="KW-0503">Monooxygenase</keyword>
<dbReference type="EMBL" id="FOWC01000006">
    <property type="protein sequence ID" value="SFP63291.1"/>
    <property type="molecule type" value="Genomic_DNA"/>
</dbReference>
<dbReference type="GO" id="GO:0016705">
    <property type="term" value="F:oxidoreductase activity, acting on paired donors, with incorporation or reduction of molecular oxygen"/>
    <property type="evidence" value="ECO:0007669"/>
    <property type="project" value="InterPro"/>
</dbReference>
<dbReference type="InterPro" id="IPR011251">
    <property type="entry name" value="Luciferase-like_dom"/>
</dbReference>
<evidence type="ECO:0000256" key="4">
    <source>
        <dbReference type="ARBA" id="ARBA00023033"/>
    </source>
</evidence>
<dbReference type="SUPFAM" id="SSF51679">
    <property type="entry name" value="Bacterial luciferase-like"/>
    <property type="match status" value="1"/>
</dbReference>
<keyword evidence="3" id="KW-0560">Oxidoreductase</keyword>
<dbReference type="AlphaFoldDB" id="A0A1I5RYA5"/>
<dbReference type="Gene3D" id="3.20.20.30">
    <property type="entry name" value="Luciferase-like domain"/>
    <property type="match status" value="1"/>
</dbReference>
<evidence type="ECO:0000259" key="5">
    <source>
        <dbReference type="Pfam" id="PF00296"/>
    </source>
</evidence>
<name>A0A1I5RYA5_9PSEU</name>
<accession>A0A1I5RYA5</accession>
<evidence type="ECO:0000256" key="3">
    <source>
        <dbReference type="ARBA" id="ARBA00023002"/>
    </source>
</evidence>
<gene>
    <name evidence="6" type="ORF">SAMN05421854_106109</name>
</gene>
<dbReference type="PANTHER" id="PTHR30137">
    <property type="entry name" value="LUCIFERASE-LIKE MONOOXYGENASE"/>
    <property type="match status" value="1"/>
</dbReference>
<dbReference type="PANTHER" id="PTHR30137:SF16">
    <property type="entry name" value="BLL0895 PROTEIN"/>
    <property type="match status" value="1"/>
</dbReference>
<dbReference type="OrthoDB" id="3209103at2"/>
<evidence type="ECO:0000256" key="2">
    <source>
        <dbReference type="ARBA" id="ARBA00022630"/>
    </source>
</evidence>
<evidence type="ECO:0000256" key="1">
    <source>
        <dbReference type="ARBA" id="ARBA00010426"/>
    </source>
</evidence>
<dbReference type="InterPro" id="IPR036661">
    <property type="entry name" value="Luciferase-like_sf"/>
</dbReference>
<dbReference type="InterPro" id="IPR050766">
    <property type="entry name" value="Bact_Lucif_Oxidored"/>
</dbReference>
<dbReference type="GO" id="GO:0004497">
    <property type="term" value="F:monooxygenase activity"/>
    <property type="evidence" value="ECO:0007669"/>
    <property type="project" value="UniProtKB-KW"/>
</dbReference>
<dbReference type="STRING" id="112413.SAMN05421854_106109"/>
<proteinExistence type="inferred from homology"/>
<dbReference type="GO" id="GO:0005829">
    <property type="term" value="C:cytosol"/>
    <property type="evidence" value="ECO:0007669"/>
    <property type="project" value="TreeGrafter"/>
</dbReference>
<feature type="domain" description="Luciferase-like" evidence="5">
    <location>
        <begin position="38"/>
        <end position="351"/>
    </location>
</feature>
<evidence type="ECO:0000313" key="6">
    <source>
        <dbReference type="EMBL" id="SFP63291.1"/>
    </source>
</evidence>
<comment type="similarity">
    <text evidence="1">Belongs to the bacterial luciferase oxidoreductase family.</text>
</comment>
<dbReference type="RefSeq" id="WP_093574578.1">
    <property type="nucleotide sequence ID" value="NZ_FOWC01000006.1"/>
</dbReference>
<reference evidence="6 7" key="1">
    <citation type="submission" date="2016-10" db="EMBL/GenBank/DDBJ databases">
        <authorList>
            <person name="de Groot N.N."/>
        </authorList>
    </citation>
    <scope>NUCLEOTIDE SEQUENCE [LARGE SCALE GENOMIC DNA]</scope>
    <source>
        <strain evidence="6 7">DSM 44637</strain>
    </source>
</reference>
<organism evidence="6 7">
    <name type="scientific">Amycolatopsis rubida</name>
    <dbReference type="NCBI Taxonomy" id="112413"/>
    <lineage>
        <taxon>Bacteria</taxon>
        <taxon>Bacillati</taxon>
        <taxon>Actinomycetota</taxon>
        <taxon>Actinomycetes</taxon>
        <taxon>Pseudonocardiales</taxon>
        <taxon>Pseudonocardiaceae</taxon>
        <taxon>Amycolatopsis</taxon>
    </lineage>
</organism>
<protein>
    <submittedName>
        <fullName evidence="6">Flavin-dependent oxidoreductase, luciferase family (Includes alkanesulfonate monooxygenase SsuD and methylene tetrahydromethanopterin reductase)</fullName>
    </submittedName>
</protein>
<evidence type="ECO:0000313" key="7">
    <source>
        <dbReference type="Proteomes" id="UP000199137"/>
    </source>
</evidence>
<keyword evidence="2" id="KW-0285">Flavoprotein</keyword>
<dbReference type="Pfam" id="PF00296">
    <property type="entry name" value="Bac_luciferase"/>
    <property type="match status" value="1"/>
</dbReference>